<accession>A0A6P8XKP5</accession>
<name>A0A6P8XKP5_DROAB</name>
<keyword evidence="1" id="KW-1185">Reference proteome</keyword>
<dbReference type="AlphaFoldDB" id="A0A6P8XKP5"/>
<sequence length="59" mass="5947">MCGGWACASYAIACNHHRLSPMRFTGRCFAPTPCGPYDSCSPCCGGSCCGGGCPGGCGY</sequence>
<evidence type="ECO:0000313" key="2">
    <source>
        <dbReference type="RefSeq" id="XP_034099182.2"/>
    </source>
</evidence>
<reference evidence="2" key="1">
    <citation type="submission" date="2025-08" db="UniProtKB">
        <authorList>
            <consortium name="RefSeq"/>
        </authorList>
    </citation>
    <scope>IDENTIFICATION</scope>
    <source>
        <strain evidence="2">15112-1751.03</strain>
        <tissue evidence="2">Whole Adult</tissue>
    </source>
</reference>
<protein>
    <submittedName>
        <fullName evidence="2">Male-specific sperm protein Mst84Da</fullName>
    </submittedName>
</protein>
<dbReference type="OrthoDB" id="7816628at2759"/>
<dbReference type="GeneID" id="117564486"/>
<dbReference type="RefSeq" id="XP_034099182.2">
    <property type="nucleotide sequence ID" value="XM_034243291.2"/>
</dbReference>
<proteinExistence type="predicted"/>
<gene>
    <name evidence="2" type="primary">LOC117564486</name>
</gene>
<evidence type="ECO:0000313" key="1">
    <source>
        <dbReference type="Proteomes" id="UP000515160"/>
    </source>
</evidence>
<organism evidence="1 2">
    <name type="scientific">Drosophila albomicans</name>
    <name type="common">Fruit fly</name>
    <dbReference type="NCBI Taxonomy" id="7291"/>
    <lineage>
        <taxon>Eukaryota</taxon>
        <taxon>Metazoa</taxon>
        <taxon>Ecdysozoa</taxon>
        <taxon>Arthropoda</taxon>
        <taxon>Hexapoda</taxon>
        <taxon>Insecta</taxon>
        <taxon>Pterygota</taxon>
        <taxon>Neoptera</taxon>
        <taxon>Endopterygota</taxon>
        <taxon>Diptera</taxon>
        <taxon>Brachycera</taxon>
        <taxon>Muscomorpha</taxon>
        <taxon>Ephydroidea</taxon>
        <taxon>Drosophilidae</taxon>
        <taxon>Drosophila</taxon>
    </lineage>
</organism>
<dbReference type="Proteomes" id="UP000515160">
    <property type="component" value="Chromosome 2L"/>
</dbReference>